<reference evidence="4 5" key="1">
    <citation type="submission" date="2008-06" db="EMBL/GenBank/DDBJ databases">
        <title>Complete sequence of Chloroherpeton thalassium ATCC 35110.</title>
        <authorList>
            <consortium name="US DOE Joint Genome Institute"/>
            <person name="Lucas S."/>
            <person name="Copeland A."/>
            <person name="Lapidus A."/>
            <person name="Glavina del Rio T."/>
            <person name="Dalin E."/>
            <person name="Tice H."/>
            <person name="Bruce D."/>
            <person name="Goodwin L."/>
            <person name="Pitluck S."/>
            <person name="Schmutz J."/>
            <person name="Larimer F."/>
            <person name="Land M."/>
            <person name="Hauser L."/>
            <person name="Kyrpides N."/>
            <person name="Mikhailova N."/>
            <person name="Liu Z."/>
            <person name="Li T."/>
            <person name="Zhao F."/>
            <person name="Overmann J."/>
            <person name="Bryant D.A."/>
            <person name="Richardson P."/>
        </authorList>
    </citation>
    <scope>NUCLEOTIDE SEQUENCE [LARGE SCALE GENOMIC DNA]</scope>
    <source>
        <strain evidence="5">ATCC 35110 / GB-78</strain>
    </source>
</reference>
<feature type="domain" description="Dynamin N-terminal" evidence="3">
    <location>
        <begin position="52"/>
        <end position="242"/>
    </location>
</feature>
<keyword evidence="1" id="KW-0175">Coiled coil</keyword>
<keyword evidence="2" id="KW-0812">Transmembrane</keyword>
<evidence type="ECO:0000313" key="4">
    <source>
        <dbReference type="EMBL" id="ACF14794.1"/>
    </source>
</evidence>
<dbReference type="OrthoDB" id="9816479at2"/>
<proteinExistence type="predicted"/>
<protein>
    <recommendedName>
        <fullName evidence="3">Dynamin N-terminal domain-containing protein</fullName>
    </recommendedName>
</protein>
<dbReference type="Gene3D" id="3.40.50.300">
    <property type="entry name" value="P-loop containing nucleotide triphosphate hydrolases"/>
    <property type="match status" value="1"/>
</dbReference>
<evidence type="ECO:0000256" key="1">
    <source>
        <dbReference type="SAM" id="Coils"/>
    </source>
</evidence>
<dbReference type="PANTHER" id="PTHR43681">
    <property type="entry name" value="TRANSMEMBRANE GTPASE FZO"/>
    <property type="match status" value="1"/>
</dbReference>
<dbReference type="InterPro" id="IPR051943">
    <property type="entry name" value="TRAFAC_Dynamin-like_GTPase"/>
</dbReference>
<dbReference type="Proteomes" id="UP000001208">
    <property type="component" value="Chromosome"/>
</dbReference>
<dbReference type="RefSeq" id="WP_012500876.1">
    <property type="nucleotide sequence ID" value="NC_011026.1"/>
</dbReference>
<dbReference type="PANTHER" id="PTHR43681:SF1">
    <property type="entry name" value="SARCALUMENIN"/>
    <property type="match status" value="1"/>
</dbReference>
<dbReference type="eggNOG" id="COG0699">
    <property type="taxonomic scope" value="Bacteria"/>
</dbReference>
<dbReference type="InterPro" id="IPR045063">
    <property type="entry name" value="Dynamin_N"/>
</dbReference>
<dbReference type="AlphaFoldDB" id="B3QWN4"/>
<evidence type="ECO:0000313" key="5">
    <source>
        <dbReference type="Proteomes" id="UP000001208"/>
    </source>
</evidence>
<gene>
    <name evidence="4" type="ordered locus">Ctha_2344</name>
</gene>
<accession>B3QWN4</accession>
<dbReference type="Pfam" id="PF00350">
    <property type="entry name" value="Dynamin_N"/>
    <property type="match status" value="1"/>
</dbReference>
<name>B3QWN4_CHLT3</name>
<evidence type="ECO:0000256" key="2">
    <source>
        <dbReference type="SAM" id="Phobius"/>
    </source>
</evidence>
<dbReference type="HOGENOM" id="CLU_400483_0_0_10"/>
<dbReference type="EMBL" id="CP001100">
    <property type="protein sequence ID" value="ACF14794.1"/>
    <property type="molecule type" value="Genomic_DNA"/>
</dbReference>
<dbReference type="STRING" id="517418.Ctha_2344"/>
<organism evidence="4 5">
    <name type="scientific">Chloroherpeton thalassium (strain ATCC 35110 / GB-78)</name>
    <dbReference type="NCBI Taxonomy" id="517418"/>
    <lineage>
        <taxon>Bacteria</taxon>
        <taxon>Pseudomonadati</taxon>
        <taxon>Chlorobiota</taxon>
        <taxon>Chlorobiia</taxon>
        <taxon>Chlorobiales</taxon>
        <taxon>Chloroherpetonaceae</taxon>
        <taxon>Chloroherpeton</taxon>
    </lineage>
</organism>
<keyword evidence="2" id="KW-0472">Membrane</keyword>
<dbReference type="SUPFAM" id="SSF52540">
    <property type="entry name" value="P-loop containing nucleoside triphosphate hydrolases"/>
    <property type="match status" value="1"/>
</dbReference>
<keyword evidence="2" id="KW-1133">Transmembrane helix</keyword>
<evidence type="ECO:0000259" key="3">
    <source>
        <dbReference type="Pfam" id="PF00350"/>
    </source>
</evidence>
<dbReference type="CDD" id="cd09912">
    <property type="entry name" value="DLP_2"/>
    <property type="match status" value="1"/>
</dbReference>
<sequence length="687" mass="77717">MTSQQNTGLPNKPTTERVVSLFEETCKALNMSETLEQIRPGIHALRAEKFTLVVIGEIKKGKTSLINALLGLKNVLPVSSDVATSTVFKVVYGPKRRNVVLLESGADKADATRFHEMSSDEMAKEFERLSRRKKTLIEKEVSDEDLFLYGAEDGNPGNEKGVDHIRIEIPCEPLRKGLEIIDTPGLGGLMKAHADITWSYIPNAHAVLFVLESVQSPFTKDEQTFLSNIKNVTPRILFVQTKIDVVDPAKWKSWQERNLEEISKVLGCRKEQILYFPVSSEDKQFFIDDHNPADYESSGFKPLEHFIFNRLQNIYEQALCLSVLEPVNQAAAAKESELAEALQILKADTDEKLAELEAKYTEKQKEFAEFETDEFPDIITKLQDRLQDMITEGEKELTDFLQPSQYNTVVDSFINKVRSIEQSPREINERIDELSSHFTDVCAKKASEIYYRHCQVVSGFVVTEFEYLNRRLQELCVSDIAIPKNDINEDEKTHAIALSDQAGNSLPALVNKQSDLHFSRFDMARNVFLGASVGGTIGAAAGQLTAVALAALFPVSIPFAPVIIGGMSTIGTWLGGLFSRKSTLHNQRQQIINHFQQALPGILLQLQRSYARQYSDVMIDVKRKVRDEQRRMTKTMKQQMSDRLREIKELLKREGMSVEQRRKSLDEQLLKAKNLRRAALQATGQFK</sequence>
<dbReference type="KEGG" id="cts:Ctha_2344"/>
<dbReference type="InterPro" id="IPR027417">
    <property type="entry name" value="P-loop_NTPase"/>
</dbReference>
<feature type="coiled-coil region" evidence="1">
    <location>
        <begin position="339"/>
        <end position="373"/>
    </location>
</feature>
<keyword evidence="5" id="KW-1185">Reference proteome</keyword>
<feature type="transmembrane region" description="Helical" evidence="2">
    <location>
        <begin position="559"/>
        <end position="578"/>
    </location>
</feature>